<dbReference type="AlphaFoldDB" id="A0A0C3Q251"/>
<gene>
    <name evidence="1" type="ORF">M407DRAFT_245165</name>
</gene>
<reference evidence="1 2" key="1">
    <citation type="submission" date="2014-04" db="EMBL/GenBank/DDBJ databases">
        <authorList>
            <consortium name="DOE Joint Genome Institute"/>
            <person name="Kuo A."/>
            <person name="Girlanda M."/>
            <person name="Perotto S."/>
            <person name="Kohler A."/>
            <person name="Nagy L.G."/>
            <person name="Floudas D."/>
            <person name="Copeland A."/>
            <person name="Barry K.W."/>
            <person name="Cichocki N."/>
            <person name="Veneault-Fourrey C."/>
            <person name="LaButti K."/>
            <person name="Lindquist E.A."/>
            <person name="Lipzen A."/>
            <person name="Lundell T."/>
            <person name="Morin E."/>
            <person name="Murat C."/>
            <person name="Sun H."/>
            <person name="Tunlid A."/>
            <person name="Henrissat B."/>
            <person name="Grigoriev I.V."/>
            <person name="Hibbett D.S."/>
            <person name="Martin F."/>
            <person name="Nordberg H.P."/>
            <person name="Cantor M.N."/>
            <person name="Hua S.X."/>
        </authorList>
    </citation>
    <scope>NUCLEOTIDE SEQUENCE [LARGE SCALE GENOMIC DNA]</scope>
    <source>
        <strain evidence="1 2">MUT 4182</strain>
    </source>
</reference>
<proteinExistence type="predicted"/>
<sequence length="59" mass="6857">MPCFAFLIRDEAYPVPQTSVRKNLPNRNNSRSLAVSYTSLFVPTIPLCRRISKQRIRYA</sequence>
<evidence type="ECO:0000313" key="2">
    <source>
        <dbReference type="Proteomes" id="UP000054248"/>
    </source>
</evidence>
<keyword evidence="2" id="KW-1185">Reference proteome</keyword>
<reference evidence="2" key="2">
    <citation type="submission" date="2015-01" db="EMBL/GenBank/DDBJ databases">
        <title>Evolutionary Origins and Diversification of the Mycorrhizal Mutualists.</title>
        <authorList>
            <consortium name="DOE Joint Genome Institute"/>
            <consortium name="Mycorrhizal Genomics Consortium"/>
            <person name="Kohler A."/>
            <person name="Kuo A."/>
            <person name="Nagy L.G."/>
            <person name="Floudas D."/>
            <person name="Copeland A."/>
            <person name="Barry K.W."/>
            <person name="Cichocki N."/>
            <person name="Veneault-Fourrey C."/>
            <person name="LaButti K."/>
            <person name="Lindquist E.A."/>
            <person name="Lipzen A."/>
            <person name="Lundell T."/>
            <person name="Morin E."/>
            <person name="Murat C."/>
            <person name="Riley R."/>
            <person name="Ohm R."/>
            <person name="Sun H."/>
            <person name="Tunlid A."/>
            <person name="Henrissat B."/>
            <person name="Grigoriev I.V."/>
            <person name="Hibbett D.S."/>
            <person name="Martin F."/>
        </authorList>
    </citation>
    <scope>NUCLEOTIDE SEQUENCE [LARGE SCALE GENOMIC DNA]</scope>
    <source>
        <strain evidence="2">MUT 4182</strain>
    </source>
</reference>
<dbReference type="EMBL" id="KN823109">
    <property type="protein sequence ID" value="KIO22445.1"/>
    <property type="molecule type" value="Genomic_DNA"/>
</dbReference>
<dbReference type="HOGENOM" id="CLU_2962586_0_0_1"/>
<organism evidence="1 2">
    <name type="scientific">Tulasnella calospora MUT 4182</name>
    <dbReference type="NCBI Taxonomy" id="1051891"/>
    <lineage>
        <taxon>Eukaryota</taxon>
        <taxon>Fungi</taxon>
        <taxon>Dikarya</taxon>
        <taxon>Basidiomycota</taxon>
        <taxon>Agaricomycotina</taxon>
        <taxon>Agaricomycetes</taxon>
        <taxon>Cantharellales</taxon>
        <taxon>Tulasnellaceae</taxon>
        <taxon>Tulasnella</taxon>
    </lineage>
</organism>
<name>A0A0C3Q251_9AGAM</name>
<evidence type="ECO:0000313" key="1">
    <source>
        <dbReference type="EMBL" id="KIO22445.1"/>
    </source>
</evidence>
<dbReference type="Proteomes" id="UP000054248">
    <property type="component" value="Unassembled WGS sequence"/>
</dbReference>
<protein>
    <submittedName>
        <fullName evidence="1">Uncharacterized protein</fullName>
    </submittedName>
</protein>
<accession>A0A0C3Q251</accession>